<accession>A0A4Y7TMZ3</accession>
<evidence type="ECO:0008006" key="3">
    <source>
        <dbReference type="Google" id="ProtNLM"/>
    </source>
</evidence>
<dbReference type="AlphaFoldDB" id="A0A4Y7TMZ3"/>
<keyword evidence="2" id="KW-1185">Reference proteome</keyword>
<dbReference type="STRING" id="71717.A0A4Y7TMZ3"/>
<name>A0A4Y7TMZ3_COPMI</name>
<protein>
    <recommendedName>
        <fullName evidence="3">KOW domain-containing protein</fullName>
    </recommendedName>
</protein>
<reference evidence="1 2" key="1">
    <citation type="journal article" date="2019" name="Nat. Ecol. Evol.">
        <title>Megaphylogeny resolves global patterns of mushroom evolution.</title>
        <authorList>
            <person name="Varga T."/>
            <person name="Krizsan K."/>
            <person name="Foldi C."/>
            <person name="Dima B."/>
            <person name="Sanchez-Garcia M."/>
            <person name="Sanchez-Ramirez S."/>
            <person name="Szollosi G.J."/>
            <person name="Szarkandi J.G."/>
            <person name="Papp V."/>
            <person name="Albert L."/>
            <person name="Andreopoulos W."/>
            <person name="Angelini C."/>
            <person name="Antonin V."/>
            <person name="Barry K.W."/>
            <person name="Bougher N.L."/>
            <person name="Buchanan P."/>
            <person name="Buyck B."/>
            <person name="Bense V."/>
            <person name="Catcheside P."/>
            <person name="Chovatia M."/>
            <person name="Cooper J."/>
            <person name="Damon W."/>
            <person name="Desjardin D."/>
            <person name="Finy P."/>
            <person name="Geml J."/>
            <person name="Haridas S."/>
            <person name="Hughes K."/>
            <person name="Justo A."/>
            <person name="Karasinski D."/>
            <person name="Kautmanova I."/>
            <person name="Kiss B."/>
            <person name="Kocsube S."/>
            <person name="Kotiranta H."/>
            <person name="LaButti K.M."/>
            <person name="Lechner B.E."/>
            <person name="Liimatainen K."/>
            <person name="Lipzen A."/>
            <person name="Lukacs Z."/>
            <person name="Mihaltcheva S."/>
            <person name="Morgado L.N."/>
            <person name="Niskanen T."/>
            <person name="Noordeloos M.E."/>
            <person name="Ohm R.A."/>
            <person name="Ortiz-Santana B."/>
            <person name="Ovrebo C."/>
            <person name="Racz N."/>
            <person name="Riley R."/>
            <person name="Savchenko A."/>
            <person name="Shiryaev A."/>
            <person name="Soop K."/>
            <person name="Spirin V."/>
            <person name="Szebenyi C."/>
            <person name="Tomsovsky M."/>
            <person name="Tulloss R.E."/>
            <person name="Uehling J."/>
            <person name="Grigoriev I.V."/>
            <person name="Vagvolgyi C."/>
            <person name="Papp T."/>
            <person name="Martin F.M."/>
            <person name="Miettinen O."/>
            <person name="Hibbett D.S."/>
            <person name="Nagy L.G."/>
        </authorList>
    </citation>
    <scope>NUCLEOTIDE SEQUENCE [LARGE SCALE GENOMIC DNA]</scope>
    <source>
        <strain evidence="1 2">FP101781</strain>
    </source>
</reference>
<dbReference type="Gene3D" id="2.30.30.30">
    <property type="match status" value="1"/>
</dbReference>
<gene>
    <name evidence="1" type="ORF">FA13DRAFT_1728399</name>
</gene>
<dbReference type="Proteomes" id="UP000298030">
    <property type="component" value="Unassembled WGS sequence"/>
</dbReference>
<proteinExistence type="predicted"/>
<organism evidence="1 2">
    <name type="scientific">Coprinellus micaceus</name>
    <name type="common">Glistening ink-cap mushroom</name>
    <name type="synonym">Coprinus micaceus</name>
    <dbReference type="NCBI Taxonomy" id="71717"/>
    <lineage>
        <taxon>Eukaryota</taxon>
        <taxon>Fungi</taxon>
        <taxon>Dikarya</taxon>
        <taxon>Basidiomycota</taxon>
        <taxon>Agaricomycotina</taxon>
        <taxon>Agaricomycetes</taxon>
        <taxon>Agaricomycetidae</taxon>
        <taxon>Agaricales</taxon>
        <taxon>Agaricineae</taxon>
        <taxon>Psathyrellaceae</taxon>
        <taxon>Coprinellus</taxon>
    </lineage>
</organism>
<sequence length="368" mass="43158">MSATLKYFTRRAAIDATTTYPYTTNLNHLLTVPKAWRVRRSIYDPRLKSVRTKDRIRFWNVVPGDQIRIRGDKTNALHEVLSINRLSNRVFVKGAVNEKSENKVAQTKNFHYSRCQLFVGNYEFPTKDGVGKEVVPVFAHRVTNTRPIWNLLRGRFAWKRAATKTVPRIPWETGYVNIPWPKVEKPTLPEPTSYDTSKDVLTQVTYKVPTISQAINGPLPRAPSEDEFLTALYNPAYNPEFINSAKPFELFLFKELSNPHARAKKAQRWKMRKSLQKARLDEIIEEGMKHPDGRTEREIRAESAFRWRQELKGEKEQQKKMRWKDRVADVSMIRKARKKVKKEERQRRKLTELQLNVSEPNQFIPKDI</sequence>
<comment type="caution">
    <text evidence="1">The sequence shown here is derived from an EMBL/GenBank/DDBJ whole genome shotgun (WGS) entry which is preliminary data.</text>
</comment>
<evidence type="ECO:0000313" key="2">
    <source>
        <dbReference type="Proteomes" id="UP000298030"/>
    </source>
</evidence>
<dbReference type="InterPro" id="IPR014722">
    <property type="entry name" value="Rib_uL2_dom2"/>
</dbReference>
<dbReference type="EMBL" id="QPFP01000007">
    <property type="protein sequence ID" value="TEB35560.1"/>
    <property type="molecule type" value="Genomic_DNA"/>
</dbReference>
<dbReference type="OrthoDB" id="359154at2759"/>
<evidence type="ECO:0000313" key="1">
    <source>
        <dbReference type="EMBL" id="TEB35560.1"/>
    </source>
</evidence>